<name>A0A8H3GLX7_9AGAM</name>
<evidence type="ECO:0000313" key="1">
    <source>
        <dbReference type="EMBL" id="CAE6455717.1"/>
    </source>
</evidence>
<proteinExistence type="predicted"/>
<evidence type="ECO:0000313" key="2">
    <source>
        <dbReference type="Proteomes" id="UP000663853"/>
    </source>
</evidence>
<dbReference type="AlphaFoldDB" id="A0A8H3GLX7"/>
<protein>
    <submittedName>
        <fullName evidence="1">Uncharacterized protein</fullName>
    </submittedName>
</protein>
<sequence length="164" mass="17423">QYIPVDGSSSDVLSSFLRQIFVLSVVVDSSAILLFSPLGCQSWSHSYPQKATKPAPFFIEWKIHPSARSVYIPIMALADANTNLGRLSGDKAASLLISSAFTDRFYSIKDNFELDNGLVSSGPRGGGGFGHTNGGFRHGTGFGGGLLGDCAVKVAEDNSAILHR</sequence>
<gene>
    <name evidence="1" type="ORF">RDB_LOCUS54800</name>
</gene>
<dbReference type="EMBL" id="CAJMXA010001243">
    <property type="protein sequence ID" value="CAE6455717.1"/>
    <property type="molecule type" value="Genomic_DNA"/>
</dbReference>
<dbReference type="Proteomes" id="UP000663853">
    <property type="component" value="Unassembled WGS sequence"/>
</dbReference>
<feature type="non-terminal residue" evidence="1">
    <location>
        <position position="1"/>
    </location>
</feature>
<reference evidence="1" key="1">
    <citation type="submission" date="2021-01" db="EMBL/GenBank/DDBJ databases">
        <authorList>
            <person name="Kaushik A."/>
        </authorList>
    </citation>
    <scope>NUCLEOTIDE SEQUENCE</scope>
    <source>
        <strain evidence="1">AG6-10EEA</strain>
    </source>
</reference>
<accession>A0A8H3GLX7</accession>
<comment type="caution">
    <text evidence="1">The sequence shown here is derived from an EMBL/GenBank/DDBJ whole genome shotgun (WGS) entry which is preliminary data.</text>
</comment>
<organism evidence="1 2">
    <name type="scientific">Rhizoctonia solani</name>
    <dbReference type="NCBI Taxonomy" id="456999"/>
    <lineage>
        <taxon>Eukaryota</taxon>
        <taxon>Fungi</taxon>
        <taxon>Dikarya</taxon>
        <taxon>Basidiomycota</taxon>
        <taxon>Agaricomycotina</taxon>
        <taxon>Agaricomycetes</taxon>
        <taxon>Cantharellales</taxon>
        <taxon>Ceratobasidiaceae</taxon>
        <taxon>Rhizoctonia</taxon>
    </lineage>
</organism>